<keyword evidence="2" id="KW-0812">Transmembrane</keyword>
<dbReference type="Gene3D" id="3.20.80.10">
    <property type="entry name" value="Regulatory factor, effector binding domain"/>
    <property type="match status" value="1"/>
</dbReference>
<dbReference type="Proteomes" id="UP000315891">
    <property type="component" value="Chromosome"/>
</dbReference>
<dbReference type="SUPFAM" id="SSF55961">
    <property type="entry name" value="Bet v1-like"/>
    <property type="match status" value="1"/>
</dbReference>
<evidence type="ECO:0000313" key="3">
    <source>
        <dbReference type="EMBL" id="QDQ74708.1"/>
    </source>
</evidence>
<evidence type="ECO:0000313" key="4">
    <source>
        <dbReference type="Proteomes" id="UP000315891"/>
    </source>
</evidence>
<dbReference type="InterPro" id="IPR011256">
    <property type="entry name" value="Reg_factor_effector_dom_sf"/>
</dbReference>
<feature type="region of interest" description="Disordered" evidence="1">
    <location>
        <begin position="68"/>
        <end position="93"/>
    </location>
</feature>
<keyword evidence="2" id="KW-0472">Membrane</keyword>
<keyword evidence="2" id="KW-1133">Transmembrane helix</keyword>
<dbReference type="RefSeq" id="WP_143880217.1">
    <property type="nucleotide sequence ID" value="NZ_BAABLZ010000002.1"/>
</dbReference>
<gene>
    <name evidence="3" type="ORF">FNZ56_00885</name>
</gene>
<protein>
    <submittedName>
        <fullName evidence="3">Polyketide cyclase</fullName>
    </submittedName>
</protein>
<evidence type="ECO:0000256" key="2">
    <source>
        <dbReference type="SAM" id="Phobius"/>
    </source>
</evidence>
<evidence type="ECO:0000256" key="1">
    <source>
        <dbReference type="SAM" id="MobiDB-lite"/>
    </source>
</evidence>
<dbReference type="SUPFAM" id="SSF55136">
    <property type="entry name" value="Probable bacterial effector-binding domain"/>
    <property type="match status" value="1"/>
</dbReference>
<keyword evidence="4" id="KW-1185">Reference proteome</keyword>
<reference evidence="3 4" key="1">
    <citation type="submission" date="2019-07" db="EMBL/GenBank/DDBJ databases">
        <title>Lysobacter weifangensis sp. nov., isolated from bensulfuron-methyl contaminated farmland soil.</title>
        <authorList>
            <person name="Zhao H."/>
        </authorList>
    </citation>
    <scope>NUCLEOTIDE SEQUENCE [LARGE SCALE GENOMIC DNA]</scope>
    <source>
        <strain evidence="3 4">CC-Bw-6</strain>
    </source>
</reference>
<dbReference type="Gene3D" id="3.30.530.20">
    <property type="match status" value="1"/>
</dbReference>
<name>A0A516V849_9GAMM</name>
<feature type="transmembrane region" description="Helical" evidence="2">
    <location>
        <begin position="7"/>
        <end position="25"/>
    </location>
</feature>
<dbReference type="OrthoDB" id="5293446at2"/>
<sequence length="377" mass="40929">MTRLIEILISLAIVAVLFVLVSLVLPSHRHLSKDIETNRKLTTVYDTLNSLKRFKDWNVVPLRDPRMALKLSGPESGNGARLDYDSDKPNPGQGSWQIVASTPGESVTYALTNPERGSDKKMTFKLEPTGRGGRNVKITQTYDVDYGWDLLGRYAGLYVGRHVGDDMKLGLERLSNMLASVPNVDYSNIQGMSEIHVADVPAMNLLVVSAGSIDRDDDKLQASMRSNMEWINRNLAANGLSAAGPMRIITSEMGRENYTFDVAVPVRKGGASTAKADDKSAPAAATPAPAPVVASAGPLTGLKLTGPVKYVQVPAGRAVTATYTGYWAGLETVHNALRAWAMTNGYEPTDRPYDAYTGGIDNAFTENGKYEAYWGLK</sequence>
<dbReference type="AlphaFoldDB" id="A0A516V849"/>
<dbReference type="InterPro" id="IPR023393">
    <property type="entry name" value="START-like_dom_sf"/>
</dbReference>
<accession>A0A516V849</accession>
<proteinExistence type="predicted"/>
<dbReference type="EMBL" id="CP041742">
    <property type="protein sequence ID" value="QDQ74708.1"/>
    <property type="molecule type" value="Genomic_DNA"/>
</dbReference>
<organism evidence="3 4">
    <name type="scientific">Pseudoluteimonas lycopersici</name>
    <dbReference type="NCBI Taxonomy" id="1324796"/>
    <lineage>
        <taxon>Bacteria</taxon>
        <taxon>Pseudomonadati</taxon>
        <taxon>Pseudomonadota</taxon>
        <taxon>Gammaproteobacteria</taxon>
        <taxon>Lysobacterales</taxon>
        <taxon>Lysobacteraceae</taxon>
        <taxon>Pseudoluteimonas</taxon>
    </lineage>
</organism>